<dbReference type="SUPFAM" id="SSF82153">
    <property type="entry name" value="FAS1 domain"/>
    <property type="match status" value="2"/>
</dbReference>
<dbReference type="SMART" id="SM00554">
    <property type="entry name" value="FAS1"/>
    <property type="match status" value="1"/>
</dbReference>
<dbReference type="RefSeq" id="WP_107828425.1">
    <property type="nucleotide sequence ID" value="NZ_CP160205.1"/>
</dbReference>
<protein>
    <submittedName>
        <fullName evidence="2">Putative surface protein with fasciclin (FAS1) repeats</fullName>
    </submittedName>
</protein>
<dbReference type="Proteomes" id="UP000244168">
    <property type="component" value="Unassembled WGS sequence"/>
</dbReference>
<evidence type="ECO:0000313" key="2">
    <source>
        <dbReference type="EMBL" id="PTQ98249.1"/>
    </source>
</evidence>
<dbReference type="PANTHER" id="PTHR10900:SF77">
    <property type="entry name" value="FI19380P1"/>
    <property type="match status" value="1"/>
</dbReference>
<accession>A0A2T5JBV0</accession>
<dbReference type="InterPro" id="IPR036378">
    <property type="entry name" value="FAS1_dom_sf"/>
</dbReference>
<dbReference type="Pfam" id="PF02469">
    <property type="entry name" value="Fasciclin"/>
    <property type="match status" value="1"/>
</dbReference>
<dbReference type="PROSITE" id="PS51257">
    <property type="entry name" value="PROKAR_LIPOPROTEIN"/>
    <property type="match status" value="1"/>
</dbReference>
<gene>
    <name evidence="2" type="ORF">C8P68_103410</name>
</gene>
<dbReference type="PANTHER" id="PTHR10900">
    <property type="entry name" value="PERIOSTIN-RELATED"/>
    <property type="match status" value="1"/>
</dbReference>
<dbReference type="InterPro" id="IPR050904">
    <property type="entry name" value="Adhesion/Biosynth-related"/>
</dbReference>
<dbReference type="InterPro" id="IPR000782">
    <property type="entry name" value="FAS1_domain"/>
</dbReference>
<keyword evidence="3" id="KW-1185">Reference proteome</keyword>
<dbReference type="AlphaFoldDB" id="A0A2T5JBV0"/>
<proteinExistence type="predicted"/>
<comment type="caution">
    <text evidence="2">The sequence shown here is derived from an EMBL/GenBank/DDBJ whole genome shotgun (WGS) entry which is preliminary data.</text>
</comment>
<sequence length="512" mass="55842">MNHIKIKLLTLIVLVVAVISCKKQWDNQSAGTDQQLNQNLMQAISAQSNLSTFAGYLSKLGYDKLLSTSLTYTVWAPDNQALSTIDQSIVADTAKLRAFVNNHIAKQSFFTADAKTGIRVRTLGGKRITFTATTVEDATITTPNRYVANGVLHVINKALPPKMNIYEFIKNLTGTGQLVRTYILGQDTSYVDTTKATVAGIDKTTGKPILVAGTGLVSMNKYATRVANIQSEDSLYTFFVLTDNAYNNERNKVSKYFKTVSGSADTTMNMLAALNVLKDVAVKGVVLPANLPASLTSVNGVPMPIDKSTIVQSYQASNGIVYVIDKMDFAVSDKITPIIIQGEAPTFFARTDRRSNYAYRVKNDPSGVTYHDLMVSGSGLPAAYYAGYRLSNLYTCQYKVIWRAINDFYATPTNISQRLGFSMIRNTVGRDGFLPLVQFPYTNVTPLNYNEVTLTGATNPNPTAGGTISVVSGTLSVDKYSSVDMFLQGANSTTVNANIFTADYIKLIPILN</sequence>
<evidence type="ECO:0000313" key="3">
    <source>
        <dbReference type="Proteomes" id="UP000244168"/>
    </source>
</evidence>
<dbReference type="EMBL" id="QAOQ01000003">
    <property type="protein sequence ID" value="PTQ98249.1"/>
    <property type="molecule type" value="Genomic_DNA"/>
</dbReference>
<reference evidence="2 3" key="1">
    <citation type="submission" date="2018-04" db="EMBL/GenBank/DDBJ databases">
        <title>Genomic Encyclopedia of Archaeal and Bacterial Type Strains, Phase II (KMG-II): from individual species to whole genera.</title>
        <authorList>
            <person name="Goeker M."/>
        </authorList>
    </citation>
    <scope>NUCLEOTIDE SEQUENCE [LARGE SCALE GENOMIC DNA]</scope>
    <source>
        <strain evidence="2 3">DSM 26809</strain>
    </source>
</reference>
<dbReference type="OrthoDB" id="1144324at2"/>
<organism evidence="2 3">
    <name type="scientific">Mucilaginibacter yixingensis</name>
    <dbReference type="NCBI Taxonomy" id="1295612"/>
    <lineage>
        <taxon>Bacteria</taxon>
        <taxon>Pseudomonadati</taxon>
        <taxon>Bacteroidota</taxon>
        <taxon>Sphingobacteriia</taxon>
        <taxon>Sphingobacteriales</taxon>
        <taxon>Sphingobacteriaceae</taxon>
        <taxon>Mucilaginibacter</taxon>
    </lineage>
</organism>
<name>A0A2T5JBV0_9SPHI</name>
<feature type="domain" description="FAS1" evidence="1">
    <location>
        <begin position="37"/>
        <end position="159"/>
    </location>
</feature>
<dbReference type="PROSITE" id="PS50213">
    <property type="entry name" value="FAS1"/>
    <property type="match status" value="1"/>
</dbReference>
<evidence type="ECO:0000259" key="1">
    <source>
        <dbReference type="PROSITE" id="PS50213"/>
    </source>
</evidence>
<dbReference type="Gene3D" id="2.30.180.10">
    <property type="entry name" value="FAS1 domain"/>
    <property type="match status" value="1"/>
</dbReference>